<keyword evidence="3" id="KW-1185">Reference proteome</keyword>
<dbReference type="EMBL" id="CP012333">
    <property type="protein sequence ID" value="AKV03553.1"/>
    <property type="molecule type" value="Genomic_DNA"/>
</dbReference>
<reference evidence="2 3" key="1">
    <citation type="submission" date="2015-08" db="EMBL/GenBank/DDBJ databases">
        <authorList>
            <person name="Babu N.S."/>
            <person name="Beckwith C.J."/>
            <person name="Beseler K.G."/>
            <person name="Brison A."/>
            <person name="Carone J.V."/>
            <person name="Caskin T.P."/>
            <person name="Diamond M."/>
            <person name="Durham M.E."/>
            <person name="Foxe J.M."/>
            <person name="Go M."/>
            <person name="Henderson B.A."/>
            <person name="Jones I.B."/>
            <person name="McGettigan J.A."/>
            <person name="Micheletti S.J."/>
            <person name="Nasrallah M.E."/>
            <person name="Ortiz D."/>
            <person name="Piller C.R."/>
            <person name="Privatt S.R."/>
            <person name="Schneider S.L."/>
            <person name="Sharp S."/>
            <person name="Smith T.C."/>
            <person name="Stanton J.D."/>
            <person name="Ullery H.E."/>
            <person name="Wilson R.J."/>
            <person name="Serrano M.G."/>
            <person name="Buck G."/>
            <person name="Lee V."/>
            <person name="Wang Y."/>
            <person name="Carvalho R."/>
            <person name="Voegtly L."/>
            <person name="Shi R."/>
            <person name="Duckworth R."/>
            <person name="Johnson A."/>
            <person name="Loviza R."/>
            <person name="Walstead R."/>
            <person name="Shah Z."/>
            <person name="Kiflezghi M."/>
            <person name="Wade K."/>
            <person name="Ball S.L."/>
            <person name="Bradley K.W."/>
            <person name="Asai D.J."/>
            <person name="Bowman C.A."/>
            <person name="Russell D.A."/>
            <person name="Pope W.H."/>
            <person name="Jacobs-Sera D."/>
            <person name="Hendrix R.W."/>
            <person name="Hatfull G.F."/>
        </authorList>
    </citation>
    <scope>NUCLEOTIDE SEQUENCE [LARGE SCALE GENOMIC DNA]</scope>
    <source>
        <strain evidence="2 3">DSM 27648</strain>
    </source>
</reference>
<dbReference type="AlphaFoldDB" id="A0A0K1QCU7"/>
<accession>A0A0K1QCU7</accession>
<keyword evidence="1" id="KW-0732">Signal</keyword>
<gene>
    <name evidence="2" type="ORF">AKJ09_10216</name>
</gene>
<dbReference type="OrthoDB" id="9910361at2"/>
<evidence type="ECO:0000313" key="3">
    <source>
        <dbReference type="Proteomes" id="UP000064967"/>
    </source>
</evidence>
<name>A0A0K1QCU7_9BACT</name>
<feature type="chain" id="PRO_5005466981" description="Lipoprotein" evidence="1">
    <location>
        <begin position="23"/>
        <end position="324"/>
    </location>
</feature>
<dbReference type="RefSeq" id="WP_146654305.1">
    <property type="nucleotide sequence ID" value="NZ_CP012333.1"/>
</dbReference>
<dbReference type="STRING" id="1391654.AKJ09_10216"/>
<evidence type="ECO:0008006" key="4">
    <source>
        <dbReference type="Google" id="ProtNLM"/>
    </source>
</evidence>
<feature type="signal peptide" evidence="1">
    <location>
        <begin position="1"/>
        <end position="22"/>
    </location>
</feature>
<evidence type="ECO:0000256" key="1">
    <source>
        <dbReference type="SAM" id="SignalP"/>
    </source>
</evidence>
<dbReference type="KEGG" id="llu:AKJ09_10216"/>
<evidence type="ECO:0000313" key="2">
    <source>
        <dbReference type="EMBL" id="AKV03553.1"/>
    </source>
</evidence>
<sequence>MFQRRITHVCASAIALPWLCGACSLLFSTSDEQCATDADCRQRGAMFASSRCSTDNVCVGAASTTDLDASTESDAGADGAEDPFACANIPAPTPDPTRQVDLTIRYTDFSTGSAPSDTVVRLCAATDTSCDHARTTLVGSGPGDAGPEGGLGFVVPNADGTVTAKVEFGFEGFFEVRSNTYAPTFRSTSPPLRRPKTELEQLLLRPKEIHFLADSALGRSDAYDDVGHGLVFVMARDCNQQPLGGVSFTTSASDPKMQLFYIINSAPSISDTKTDSLGRGGFVNMPPGFHTFTATFADTGKRIGSGHTLVRAGAATTIAIEPSP</sequence>
<proteinExistence type="predicted"/>
<dbReference type="Proteomes" id="UP000064967">
    <property type="component" value="Chromosome"/>
</dbReference>
<protein>
    <recommendedName>
        <fullName evidence="4">Lipoprotein</fullName>
    </recommendedName>
</protein>
<organism evidence="2 3">
    <name type="scientific">Labilithrix luteola</name>
    <dbReference type="NCBI Taxonomy" id="1391654"/>
    <lineage>
        <taxon>Bacteria</taxon>
        <taxon>Pseudomonadati</taxon>
        <taxon>Myxococcota</taxon>
        <taxon>Polyangia</taxon>
        <taxon>Polyangiales</taxon>
        <taxon>Labilitrichaceae</taxon>
        <taxon>Labilithrix</taxon>
    </lineage>
</organism>